<dbReference type="PANTHER" id="PTHR24043:SF8">
    <property type="entry name" value="EGF-LIKE DOMAIN-CONTAINING PROTEIN"/>
    <property type="match status" value="1"/>
</dbReference>
<accession>A0A8W8NJ22</accession>
<dbReference type="Gene3D" id="2.170.300.10">
    <property type="entry name" value="Tie2 ligand-binding domain superfamily"/>
    <property type="match status" value="1"/>
</dbReference>
<dbReference type="PANTHER" id="PTHR24043">
    <property type="entry name" value="SCAVENGER RECEPTOR CLASS F"/>
    <property type="match status" value="1"/>
</dbReference>
<name>A0A8W8NJ22_MAGGI</name>
<keyword evidence="3" id="KW-0732">Signal</keyword>
<sequence>MDTQRIILIVILPFWINTAISESAICYNTETGVYECCQDYKNISGTCEACNGTWGKECGNNCSYGYYGHGCRRKCNCGQQQICDSKQGCIVSTPEISSPTFIDDSNVITVSLLAVSGLLILLLFGIVLFCHRKVREQTKSSKRCSVTNYEDKKGQEDPIYNDVSESRMVGNGVAISSDIYNLPPHFCGVTYSTKNQPNQSKAPLTRSRTVGLEEYGHWYRGSDDYNHINFNSVKQLSSYSTVMTNDYDIFKPSSTSLENP</sequence>
<dbReference type="EnsemblMetazoa" id="G6025.1">
    <property type="protein sequence ID" value="G6025.1:cds"/>
    <property type="gene ID" value="G6025"/>
</dbReference>
<feature type="signal peptide" evidence="3">
    <location>
        <begin position="1"/>
        <end position="21"/>
    </location>
</feature>
<feature type="transmembrane region" description="Helical" evidence="2">
    <location>
        <begin position="107"/>
        <end position="130"/>
    </location>
</feature>
<feature type="chain" id="PRO_5036452637" evidence="3">
    <location>
        <begin position="22"/>
        <end position="260"/>
    </location>
</feature>
<evidence type="ECO:0000256" key="3">
    <source>
        <dbReference type="SAM" id="SignalP"/>
    </source>
</evidence>
<dbReference type="OMA" id="ANSAICE"/>
<dbReference type="OrthoDB" id="6208173at2759"/>
<evidence type="ECO:0000256" key="1">
    <source>
        <dbReference type="ARBA" id="ARBA00022536"/>
    </source>
</evidence>
<evidence type="ECO:0000256" key="2">
    <source>
        <dbReference type="SAM" id="Phobius"/>
    </source>
</evidence>
<keyword evidence="2" id="KW-1133">Transmembrane helix</keyword>
<dbReference type="GO" id="GO:0005044">
    <property type="term" value="F:scavenger receptor activity"/>
    <property type="evidence" value="ECO:0007669"/>
    <property type="project" value="InterPro"/>
</dbReference>
<keyword evidence="2" id="KW-0472">Membrane</keyword>
<evidence type="ECO:0000313" key="5">
    <source>
        <dbReference type="Proteomes" id="UP000005408"/>
    </source>
</evidence>
<dbReference type="Proteomes" id="UP000005408">
    <property type="component" value="Unassembled WGS sequence"/>
</dbReference>
<keyword evidence="2" id="KW-0812">Transmembrane</keyword>
<reference evidence="4" key="1">
    <citation type="submission" date="2022-08" db="UniProtKB">
        <authorList>
            <consortium name="EnsemblMetazoa"/>
        </authorList>
    </citation>
    <scope>IDENTIFICATION</scope>
    <source>
        <strain evidence="4">05x7-T-G4-1.051#20</strain>
    </source>
</reference>
<evidence type="ECO:0000313" key="4">
    <source>
        <dbReference type="EnsemblMetazoa" id="G6025.1:cds"/>
    </source>
</evidence>
<proteinExistence type="predicted"/>
<keyword evidence="5" id="KW-1185">Reference proteome</keyword>
<dbReference type="AlphaFoldDB" id="A0A8W8NJ22"/>
<protein>
    <submittedName>
        <fullName evidence="4">Uncharacterized protein</fullName>
    </submittedName>
</protein>
<dbReference type="InterPro" id="IPR042635">
    <property type="entry name" value="MEGF10/SREC1/2-like"/>
</dbReference>
<organism evidence="4 5">
    <name type="scientific">Magallana gigas</name>
    <name type="common">Pacific oyster</name>
    <name type="synonym">Crassostrea gigas</name>
    <dbReference type="NCBI Taxonomy" id="29159"/>
    <lineage>
        <taxon>Eukaryota</taxon>
        <taxon>Metazoa</taxon>
        <taxon>Spiralia</taxon>
        <taxon>Lophotrochozoa</taxon>
        <taxon>Mollusca</taxon>
        <taxon>Bivalvia</taxon>
        <taxon>Autobranchia</taxon>
        <taxon>Pteriomorphia</taxon>
        <taxon>Ostreida</taxon>
        <taxon>Ostreoidea</taxon>
        <taxon>Ostreidae</taxon>
        <taxon>Magallana</taxon>
    </lineage>
</organism>
<keyword evidence="1" id="KW-0245">EGF-like domain</keyword>